<dbReference type="PANTHER" id="PTHR16099">
    <property type="entry name" value="8-OXO-DGTP DIPHOSPHATES NUDT15"/>
    <property type="match status" value="1"/>
</dbReference>
<dbReference type="PANTHER" id="PTHR16099:SF5">
    <property type="entry name" value="NUCLEOTIDE TRIPHOSPHATE DIPHOSPHATASE NUDT15"/>
    <property type="match status" value="1"/>
</dbReference>
<gene>
    <name evidence="5" type="primary">nudC_1</name>
    <name evidence="5" type="ORF">PSECIP111854_00750</name>
    <name evidence="6" type="ORF">PSECIP111951_01563</name>
</gene>
<evidence type="ECO:0000259" key="4">
    <source>
        <dbReference type="PROSITE" id="PS51462"/>
    </source>
</evidence>
<sequence>MVRVGVAVIIVRDGKFLLGERMGAHGSGTWATPGGHLEVGETIEQCAQREVSEETGLVIKKTVKLGFTNDIFEGENKHYVTLFMLAYSDFGIAEVKEPNKCTQWQWCALDNLPSPLFLSLKHFLADNYEQLSECINKL</sequence>
<proteinExistence type="inferred from homology"/>
<dbReference type="CDD" id="cd04678">
    <property type="entry name" value="NUDIX_MTH2_Nudt15"/>
    <property type="match status" value="1"/>
</dbReference>
<keyword evidence="7" id="KW-1185">Reference proteome</keyword>
<dbReference type="PROSITE" id="PS00893">
    <property type="entry name" value="NUDIX_BOX"/>
    <property type="match status" value="1"/>
</dbReference>
<dbReference type="GO" id="GO:0005829">
    <property type="term" value="C:cytosol"/>
    <property type="evidence" value="ECO:0007669"/>
    <property type="project" value="TreeGrafter"/>
</dbReference>
<comment type="caution">
    <text evidence="5">The sequence shown here is derived from an EMBL/GenBank/DDBJ whole genome shotgun (WGS) entry which is preliminary data.</text>
</comment>
<dbReference type="InterPro" id="IPR020084">
    <property type="entry name" value="NUDIX_hydrolase_CS"/>
</dbReference>
<dbReference type="GO" id="GO:0006203">
    <property type="term" value="P:dGTP catabolic process"/>
    <property type="evidence" value="ECO:0007669"/>
    <property type="project" value="TreeGrafter"/>
</dbReference>
<dbReference type="GO" id="GO:0035539">
    <property type="term" value="F:8-oxo-7,8-dihydrodeoxyguanosine triphosphate pyrophosphatase activity"/>
    <property type="evidence" value="ECO:0007669"/>
    <property type="project" value="TreeGrafter"/>
</dbReference>
<dbReference type="Proteomes" id="UP001152485">
    <property type="component" value="Unassembled WGS sequence"/>
</dbReference>
<dbReference type="Gene3D" id="3.90.79.10">
    <property type="entry name" value="Nucleoside Triphosphate Pyrophosphohydrolase"/>
    <property type="match status" value="1"/>
</dbReference>
<protein>
    <submittedName>
        <fullName evidence="5">NADH pyrophosphatase</fullName>
        <ecNumber evidence="5">3.6.1.22</ecNumber>
    </submittedName>
</protein>
<dbReference type="InterPro" id="IPR000086">
    <property type="entry name" value="NUDIX_hydrolase_dom"/>
</dbReference>
<dbReference type="PRINTS" id="PR00502">
    <property type="entry name" value="NUDIXFAMILY"/>
</dbReference>
<dbReference type="EC" id="3.6.1.22" evidence="5"/>
<dbReference type="PROSITE" id="PS51462">
    <property type="entry name" value="NUDIX"/>
    <property type="match status" value="1"/>
</dbReference>
<organism evidence="5 7">
    <name type="scientific">Pseudoalteromonas holothuriae</name>
    <dbReference type="NCBI Taxonomy" id="2963714"/>
    <lineage>
        <taxon>Bacteria</taxon>
        <taxon>Pseudomonadati</taxon>
        <taxon>Pseudomonadota</taxon>
        <taxon>Gammaproteobacteria</taxon>
        <taxon>Alteromonadales</taxon>
        <taxon>Pseudoalteromonadaceae</taxon>
        <taxon>Pseudoalteromonas</taxon>
    </lineage>
</organism>
<dbReference type="EMBL" id="CAMAPD010000006">
    <property type="protein sequence ID" value="CAH9056949.1"/>
    <property type="molecule type" value="Genomic_DNA"/>
</dbReference>
<comment type="cofactor">
    <cofactor evidence="1">
        <name>Mg(2+)</name>
        <dbReference type="ChEBI" id="CHEBI:18420"/>
    </cofactor>
</comment>
<dbReference type="SUPFAM" id="SSF55811">
    <property type="entry name" value="Nudix"/>
    <property type="match status" value="1"/>
</dbReference>
<dbReference type="FunFam" id="3.90.79.10:FF:000060">
    <property type="entry name" value="Nudix hydrolase 1"/>
    <property type="match status" value="1"/>
</dbReference>
<dbReference type="InterPro" id="IPR015797">
    <property type="entry name" value="NUDIX_hydrolase-like_dom_sf"/>
</dbReference>
<feature type="domain" description="Nudix hydrolase" evidence="4">
    <location>
        <begin position="1"/>
        <end position="130"/>
    </location>
</feature>
<evidence type="ECO:0000313" key="5">
    <source>
        <dbReference type="EMBL" id="CAH9051465.1"/>
    </source>
</evidence>
<evidence type="ECO:0000313" key="7">
    <source>
        <dbReference type="Proteomes" id="UP001152467"/>
    </source>
</evidence>
<dbReference type="Proteomes" id="UP001152467">
    <property type="component" value="Unassembled WGS sequence"/>
</dbReference>
<dbReference type="EMBL" id="CAMAPC010000002">
    <property type="protein sequence ID" value="CAH9051465.1"/>
    <property type="molecule type" value="Genomic_DNA"/>
</dbReference>
<dbReference type="RefSeq" id="WP_261592728.1">
    <property type="nucleotide sequence ID" value="NZ_CAMAPC010000002.1"/>
</dbReference>
<accession>A0A9W4QSV2</accession>
<evidence type="ECO:0000256" key="2">
    <source>
        <dbReference type="ARBA" id="ARBA00022801"/>
    </source>
</evidence>
<keyword evidence="2 3" id="KW-0378">Hydrolase</keyword>
<reference evidence="5 8" key="1">
    <citation type="submission" date="2022-07" db="EMBL/GenBank/DDBJ databases">
        <authorList>
            <person name="Criscuolo A."/>
        </authorList>
    </citation>
    <scope>NUCLEOTIDE SEQUENCE</scope>
    <source>
        <strain evidence="8">CIP 111951</strain>
        <strain evidence="5">CIP111854</strain>
        <strain evidence="6">CIP111951</strain>
    </source>
</reference>
<comment type="similarity">
    <text evidence="3">Belongs to the Nudix hydrolase family.</text>
</comment>
<evidence type="ECO:0000313" key="8">
    <source>
        <dbReference type="Proteomes" id="UP001152485"/>
    </source>
</evidence>
<dbReference type="Pfam" id="PF00293">
    <property type="entry name" value="NUDIX"/>
    <property type="match status" value="1"/>
</dbReference>
<evidence type="ECO:0000313" key="6">
    <source>
        <dbReference type="EMBL" id="CAH9056949.1"/>
    </source>
</evidence>
<dbReference type="InterPro" id="IPR020476">
    <property type="entry name" value="Nudix_hydrolase"/>
</dbReference>
<dbReference type="AlphaFoldDB" id="A0A9W4QSV2"/>
<evidence type="ECO:0000256" key="3">
    <source>
        <dbReference type="RuleBase" id="RU003476"/>
    </source>
</evidence>
<name>A0A9W4QSV2_9GAMM</name>
<evidence type="ECO:0000256" key="1">
    <source>
        <dbReference type="ARBA" id="ARBA00001946"/>
    </source>
</evidence>